<reference evidence="12" key="1">
    <citation type="journal article" date="2019" name="Int. J. Syst. Evol. Microbiol.">
        <title>The Global Catalogue of Microorganisms (GCM) 10K type strain sequencing project: providing services to taxonomists for standard genome sequencing and annotation.</title>
        <authorList>
            <consortium name="The Broad Institute Genomics Platform"/>
            <consortium name="The Broad Institute Genome Sequencing Center for Infectious Disease"/>
            <person name="Wu L."/>
            <person name="Ma J."/>
        </authorList>
    </citation>
    <scope>NUCLEOTIDE SEQUENCE [LARGE SCALE GENOMIC DNA]</scope>
    <source>
        <strain evidence="12">JCM 6242</strain>
    </source>
</reference>
<dbReference type="GO" id="GO:0016301">
    <property type="term" value="F:kinase activity"/>
    <property type="evidence" value="ECO:0007669"/>
    <property type="project" value="UniProtKB-KW"/>
</dbReference>
<dbReference type="CDD" id="cd16917">
    <property type="entry name" value="HATPase_UhpB-NarQ-NarX-like"/>
    <property type="match status" value="1"/>
</dbReference>
<dbReference type="EMBL" id="BAAAVI010000013">
    <property type="protein sequence ID" value="GAA2863490.1"/>
    <property type="molecule type" value="Genomic_DNA"/>
</dbReference>
<dbReference type="EC" id="2.7.13.3" evidence="2"/>
<feature type="domain" description="Histidine kinase/HSP90-like ATPase" evidence="10">
    <location>
        <begin position="304"/>
        <end position="396"/>
    </location>
</feature>
<dbReference type="SUPFAM" id="SSF55874">
    <property type="entry name" value="ATPase domain of HSP90 chaperone/DNA topoisomerase II/histidine kinase"/>
    <property type="match status" value="1"/>
</dbReference>
<dbReference type="Gene3D" id="1.20.5.1930">
    <property type="match status" value="1"/>
</dbReference>
<evidence type="ECO:0000256" key="4">
    <source>
        <dbReference type="ARBA" id="ARBA00022679"/>
    </source>
</evidence>
<keyword evidence="7" id="KW-0067">ATP-binding</keyword>
<dbReference type="InterPro" id="IPR055558">
    <property type="entry name" value="DUF7134"/>
</dbReference>
<evidence type="ECO:0000256" key="7">
    <source>
        <dbReference type="ARBA" id="ARBA00022840"/>
    </source>
</evidence>
<evidence type="ECO:0000256" key="5">
    <source>
        <dbReference type="ARBA" id="ARBA00022741"/>
    </source>
</evidence>
<feature type="coiled-coil region" evidence="9">
    <location>
        <begin position="160"/>
        <end position="196"/>
    </location>
</feature>
<evidence type="ECO:0000256" key="3">
    <source>
        <dbReference type="ARBA" id="ARBA00022553"/>
    </source>
</evidence>
<dbReference type="Pfam" id="PF07730">
    <property type="entry name" value="HisKA_3"/>
    <property type="match status" value="1"/>
</dbReference>
<protein>
    <recommendedName>
        <fullName evidence="2">histidine kinase</fullName>
        <ecNumber evidence="2">2.7.13.3</ecNumber>
    </recommendedName>
</protein>
<dbReference type="PANTHER" id="PTHR24421:SF10">
    <property type="entry name" value="NITRATE_NITRITE SENSOR PROTEIN NARQ"/>
    <property type="match status" value="1"/>
</dbReference>
<evidence type="ECO:0000259" key="10">
    <source>
        <dbReference type="SMART" id="SM00387"/>
    </source>
</evidence>
<comment type="caution">
    <text evidence="11">The sequence shown here is derived from an EMBL/GenBank/DDBJ whole genome shotgun (WGS) entry which is preliminary data.</text>
</comment>
<keyword evidence="5" id="KW-0547">Nucleotide-binding</keyword>
<evidence type="ECO:0000256" key="8">
    <source>
        <dbReference type="ARBA" id="ARBA00023012"/>
    </source>
</evidence>
<dbReference type="Gene3D" id="3.30.565.10">
    <property type="entry name" value="Histidine kinase-like ATPase, C-terminal domain"/>
    <property type="match status" value="1"/>
</dbReference>
<dbReference type="SMART" id="SM00387">
    <property type="entry name" value="HATPase_c"/>
    <property type="match status" value="1"/>
</dbReference>
<evidence type="ECO:0000313" key="12">
    <source>
        <dbReference type="Proteomes" id="UP001500831"/>
    </source>
</evidence>
<keyword evidence="8" id="KW-0902">Two-component regulatory system</keyword>
<evidence type="ECO:0000256" key="6">
    <source>
        <dbReference type="ARBA" id="ARBA00022777"/>
    </source>
</evidence>
<dbReference type="Proteomes" id="UP001500831">
    <property type="component" value="Unassembled WGS sequence"/>
</dbReference>
<proteinExistence type="predicted"/>
<keyword evidence="3" id="KW-0597">Phosphoprotein</keyword>
<dbReference type="InterPro" id="IPR011712">
    <property type="entry name" value="Sig_transdc_His_kin_sub3_dim/P"/>
</dbReference>
<keyword evidence="6 11" id="KW-0418">Kinase</keyword>
<dbReference type="Pfam" id="PF02518">
    <property type="entry name" value="HATPase_c"/>
    <property type="match status" value="1"/>
</dbReference>
<keyword evidence="12" id="KW-1185">Reference proteome</keyword>
<accession>A0ABP6IAW4</accession>
<dbReference type="InterPro" id="IPR003594">
    <property type="entry name" value="HATPase_dom"/>
</dbReference>
<keyword evidence="9" id="KW-0175">Coiled coil</keyword>
<dbReference type="Pfam" id="PF23539">
    <property type="entry name" value="DUF7134"/>
    <property type="match status" value="1"/>
</dbReference>
<comment type="catalytic activity">
    <reaction evidence="1">
        <text>ATP + protein L-histidine = ADP + protein N-phospho-L-histidine.</text>
        <dbReference type="EC" id="2.7.13.3"/>
    </reaction>
</comment>
<name>A0ABP6IAW4_9ACTN</name>
<evidence type="ECO:0000256" key="2">
    <source>
        <dbReference type="ARBA" id="ARBA00012438"/>
    </source>
</evidence>
<gene>
    <name evidence="11" type="ORF">GCM10010517_22550</name>
</gene>
<dbReference type="PANTHER" id="PTHR24421">
    <property type="entry name" value="NITRATE/NITRITE SENSOR PROTEIN NARX-RELATED"/>
    <property type="match status" value="1"/>
</dbReference>
<sequence length="404" mass="43029">MHVRAAALARRMSEIDPRAVDTVFALVITGLMLTWAATDHSGPWRRPDTVAVTLTCLANLPIALRTRAPFTVLGVCSVATICHHALGYQADLNNTSTLLALYTVAARRPPRVALAGTVITMATWGWASFLAASGLEVLNGAQSVLIVTAAWAFGTRTRRLAERNGQLAELTARLRLEQEERARRAVSEERVRIARELHDVVAHHMSVISVQAGLARYVFGSDPGTARAALSTVADTSHEALEEMRRLLALLRVDPGTDGNGGDNGVYDPTPGLAQLGQLVERVRVAGVPVDVEVTGSVRRLNPGIELCAYRVVQESLTNVIKHAFPARAKVRLNYGGDELVVTVTDDGSPSPTAAGGGGHGLLGMRERVRLYRGTVLAGPLPGGGFEVTATLPLSSPNDERGDG</sequence>
<evidence type="ECO:0000256" key="9">
    <source>
        <dbReference type="SAM" id="Coils"/>
    </source>
</evidence>
<evidence type="ECO:0000256" key="1">
    <source>
        <dbReference type="ARBA" id="ARBA00000085"/>
    </source>
</evidence>
<dbReference type="InterPro" id="IPR050482">
    <property type="entry name" value="Sensor_HK_TwoCompSys"/>
</dbReference>
<dbReference type="InterPro" id="IPR036890">
    <property type="entry name" value="HATPase_C_sf"/>
</dbReference>
<keyword evidence="4" id="KW-0808">Transferase</keyword>
<organism evidence="11 12">
    <name type="scientific">Streptosporangium fragile</name>
    <dbReference type="NCBI Taxonomy" id="46186"/>
    <lineage>
        <taxon>Bacteria</taxon>
        <taxon>Bacillati</taxon>
        <taxon>Actinomycetota</taxon>
        <taxon>Actinomycetes</taxon>
        <taxon>Streptosporangiales</taxon>
        <taxon>Streptosporangiaceae</taxon>
        <taxon>Streptosporangium</taxon>
    </lineage>
</organism>
<dbReference type="RefSeq" id="WP_344970326.1">
    <property type="nucleotide sequence ID" value="NZ_BAAAVI010000013.1"/>
</dbReference>
<evidence type="ECO:0000313" key="11">
    <source>
        <dbReference type="EMBL" id="GAA2863490.1"/>
    </source>
</evidence>